<protein>
    <recommendedName>
        <fullName evidence="3">endopeptidase La</fullName>
        <ecNumber evidence="3">3.4.21.53</ecNumber>
    </recommendedName>
</protein>
<reference evidence="5 6" key="2">
    <citation type="submission" date="2013-03" db="EMBL/GenBank/DDBJ databases">
        <title>Diversity in Clostridium botulinum.</title>
        <authorList>
            <person name="Timme R.E."/>
            <person name="Allard M."/>
            <person name="Luo Y."/>
            <person name="Strain E."/>
            <person name="Gonzalez-Escalona N."/>
            <person name="Brown E."/>
        </authorList>
    </citation>
    <scope>NUCLEOTIDE SEQUENCE [LARGE SCALE GENOMIC DNA]</scope>
    <source>
        <strain evidence="5 6">CFSAN001627</strain>
    </source>
</reference>
<reference evidence="5 6" key="1">
    <citation type="submission" date="2012-10" db="EMBL/GenBank/DDBJ databases">
        <authorList>
            <person name="Strain E.A."/>
            <person name="Brown E."/>
            <person name="Allard M.W."/>
            <person name="Gonzalez-Escalona N."/>
            <person name="Timme R."/>
        </authorList>
    </citation>
    <scope>NUCLEOTIDE SEQUENCE [LARGE SCALE GENOMIC DNA]</scope>
    <source>
        <strain evidence="5 6">CFSAN001627</strain>
    </source>
</reference>
<sequence length="266" mass="29271">FFEPLSSKDIEKIVINAADKLNIILEDGVAQTISRYTIEGRKAVNILSDVYGYALYRNKEYKEGTKLNITMDDLEQVISISRLIPYDRIENKEKLEIGHVYGLGVSGYIGSTIEIETTVFNAKDKGKGFIRFNDTAGSMAKDSVFNAASVIRKITKEDIKDYDVHVNAIGGGKIDGPSAGAAITICIISALLNKPIKQDIAITGEISLKGKIKPVGGIFEKIYGARRKGIKKVIIPKDNMKDAPSDIKDIEIICINTIEELINIVF</sequence>
<evidence type="ECO:0000256" key="1">
    <source>
        <dbReference type="ARBA" id="ARBA00022801"/>
    </source>
</evidence>
<name>M1ZNB6_CLOBO</name>
<evidence type="ECO:0000313" key="6">
    <source>
        <dbReference type="Proteomes" id="UP000011944"/>
    </source>
</evidence>
<dbReference type="InterPro" id="IPR027065">
    <property type="entry name" value="Lon_Prtase"/>
</dbReference>
<dbReference type="AlphaFoldDB" id="M1ZNB6"/>
<dbReference type="PRINTS" id="PR00830">
    <property type="entry name" value="ENDOLAPTASE"/>
</dbReference>
<dbReference type="EC" id="3.4.21.53" evidence="3"/>
<organism evidence="5 6">
    <name type="scientific">Clostridium botulinum CFSAN001627</name>
    <dbReference type="NCBI Taxonomy" id="1232189"/>
    <lineage>
        <taxon>Bacteria</taxon>
        <taxon>Bacillati</taxon>
        <taxon>Bacillota</taxon>
        <taxon>Clostridia</taxon>
        <taxon>Eubacteriales</taxon>
        <taxon>Clostridiaceae</taxon>
        <taxon>Clostridium</taxon>
    </lineage>
</organism>
<keyword evidence="3 5" id="KW-0645">Protease</keyword>
<dbReference type="InterPro" id="IPR020568">
    <property type="entry name" value="Ribosomal_Su5_D2-typ_SF"/>
</dbReference>
<comment type="caution">
    <text evidence="5">The sequence shown here is derived from an EMBL/GenBank/DDBJ whole genome shotgun (WGS) entry which is preliminary data.</text>
</comment>
<dbReference type="Gene3D" id="3.30.230.10">
    <property type="match status" value="1"/>
</dbReference>
<dbReference type="GO" id="GO:0004252">
    <property type="term" value="F:serine-type endopeptidase activity"/>
    <property type="evidence" value="ECO:0007669"/>
    <property type="project" value="UniProtKB-UniRule"/>
</dbReference>
<dbReference type="GO" id="GO:0006508">
    <property type="term" value="P:proteolysis"/>
    <property type="evidence" value="ECO:0007669"/>
    <property type="project" value="UniProtKB-KW"/>
</dbReference>
<feature type="domain" description="Lon proteolytic" evidence="4">
    <location>
        <begin position="94"/>
        <end position="266"/>
    </location>
</feature>
<dbReference type="Proteomes" id="UP000011944">
    <property type="component" value="Unassembled WGS sequence"/>
</dbReference>
<dbReference type="GO" id="GO:0030163">
    <property type="term" value="P:protein catabolic process"/>
    <property type="evidence" value="ECO:0007669"/>
    <property type="project" value="InterPro"/>
</dbReference>
<evidence type="ECO:0000259" key="4">
    <source>
        <dbReference type="PROSITE" id="PS51786"/>
    </source>
</evidence>
<evidence type="ECO:0000256" key="3">
    <source>
        <dbReference type="PROSITE-ProRule" id="PRU01122"/>
    </source>
</evidence>
<feature type="non-terminal residue" evidence="5">
    <location>
        <position position="1"/>
    </location>
</feature>
<comment type="catalytic activity">
    <reaction evidence="3">
        <text>Hydrolysis of proteins in presence of ATP.</text>
        <dbReference type="EC" id="3.4.21.53"/>
    </reaction>
</comment>
<dbReference type="GO" id="GO:0004176">
    <property type="term" value="F:ATP-dependent peptidase activity"/>
    <property type="evidence" value="ECO:0007669"/>
    <property type="project" value="UniProtKB-UniRule"/>
</dbReference>
<accession>M1ZNB6</accession>
<dbReference type="SUPFAM" id="SSF54211">
    <property type="entry name" value="Ribosomal protein S5 domain 2-like"/>
    <property type="match status" value="1"/>
</dbReference>
<dbReference type="InterPro" id="IPR008269">
    <property type="entry name" value="Lon_proteolytic"/>
</dbReference>
<feature type="active site" evidence="3">
    <location>
        <position position="221"/>
    </location>
</feature>
<dbReference type="InterPro" id="IPR008268">
    <property type="entry name" value="Peptidase_S16_AS"/>
</dbReference>
<dbReference type="PROSITE" id="PS51786">
    <property type="entry name" value="LON_PROTEOLYTIC"/>
    <property type="match status" value="1"/>
</dbReference>
<dbReference type="Pfam" id="PF05362">
    <property type="entry name" value="Lon_C"/>
    <property type="match status" value="1"/>
</dbReference>
<dbReference type="PATRIC" id="fig|1232189.3.peg.3511"/>
<feature type="active site" evidence="3">
    <location>
        <position position="178"/>
    </location>
</feature>
<dbReference type="PROSITE" id="PS01046">
    <property type="entry name" value="LON_SER"/>
    <property type="match status" value="1"/>
</dbReference>
<proteinExistence type="inferred from homology"/>
<evidence type="ECO:0000256" key="2">
    <source>
        <dbReference type="ARBA" id="ARBA00022825"/>
    </source>
</evidence>
<keyword evidence="2 3" id="KW-0720">Serine protease</keyword>
<dbReference type="PANTHER" id="PTHR10046">
    <property type="entry name" value="ATP DEPENDENT LON PROTEASE FAMILY MEMBER"/>
    <property type="match status" value="1"/>
</dbReference>
<comment type="similarity">
    <text evidence="3">Belongs to the peptidase S16 family.</text>
</comment>
<gene>
    <name evidence="5" type="ORF">CFSAN001627_22424</name>
</gene>
<dbReference type="GO" id="GO:0005524">
    <property type="term" value="F:ATP binding"/>
    <property type="evidence" value="ECO:0007669"/>
    <property type="project" value="InterPro"/>
</dbReference>
<evidence type="ECO:0000313" key="5">
    <source>
        <dbReference type="EMBL" id="EKN39747.1"/>
    </source>
</evidence>
<keyword evidence="1 3" id="KW-0378">Hydrolase</keyword>
<dbReference type="InterPro" id="IPR014721">
    <property type="entry name" value="Ribsml_uS5_D2-typ_fold_subgr"/>
</dbReference>
<dbReference type="EMBL" id="AMXI01001404">
    <property type="protein sequence ID" value="EKN39747.1"/>
    <property type="molecule type" value="Genomic_DNA"/>
</dbReference>